<keyword evidence="3" id="KW-1185">Reference proteome</keyword>
<feature type="signal peptide" evidence="1">
    <location>
        <begin position="1"/>
        <end position="19"/>
    </location>
</feature>
<proteinExistence type="predicted"/>
<evidence type="ECO:0000313" key="3">
    <source>
        <dbReference type="Proteomes" id="UP000053237"/>
    </source>
</evidence>
<evidence type="ECO:0000256" key="1">
    <source>
        <dbReference type="SAM" id="SignalP"/>
    </source>
</evidence>
<dbReference type="InterPro" id="IPR021109">
    <property type="entry name" value="Peptidase_aspartic_dom_sf"/>
</dbReference>
<evidence type="ECO:0008006" key="4">
    <source>
        <dbReference type="Google" id="ProtNLM"/>
    </source>
</evidence>
<dbReference type="SUPFAM" id="SSF50630">
    <property type="entry name" value="Acid proteases"/>
    <property type="match status" value="1"/>
</dbReference>
<comment type="caution">
    <text evidence="2">The sequence shown here is derived from an EMBL/GenBank/DDBJ whole genome shotgun (WGS) entry which is preliminary data.</text>
</comment>
<name>A0A024GK84_9STRA</name>
<protein>
    <recommendedName>
        <fullName evidence="4">Peptidase A1 domain-containing protein</fullName>
    </recommendedName>
</protein>
<dbReference type="EMBL" id="CAIX01000140">
    <property type="protein sequence ID" value="CCI46749.1"/>
    <property type="molecule type" value="Genomic_DNA"/>
</dbReference>
<feature type="chain" id="PRO_5001529529" description="Peptidase A1 domain-containing protein" evidence="1">
    <location>
        <begin position="20"/>
        <end position="405"/>
    </location>
</feature>
<reference evidence="2 3" key="1">
    <citation type="submission" date="2012-05" db="EMBL/GenBank/DDBJ databases">
        <title>Recombination and specialization in a pathogen metapopulation.</title>
        <authorList>
            <person name="Gardiner A."/>
            <person name="Kemen E."/>
            <person name="Schultz-Larsen T."/>
            <person name="MacLean D."/>
            <person name="Van Oosterhout C."/>
            <person name="Jones J.D.G."/>
        </authorList>
    </citation>
    <scope>NUCLEOTIDE SEQUENCE [LARGE SCALE GENOMIC DNA]</scope>
    <source>
        <strain evidence="2 3">Ac Nc2</strain>
    </source>
</reference>
<keyword evidence="1" id="KW-0732">Signal</keyword>
<evidence type="ECO:0000313" key="2">
    <source>
        <dbReference type="EMBL" id="CCI46749.1"/>
    </source>
</evidence>
<dbReference type="Gene3D" id="2.40.70.10">
    <property type="entry name" value="Acid Proteases"/>
    <property type="match status" value="1"/>
</dbReference>
<dbReference type="Proteomes" id="UP000053237">
    <property type="component" value="Unassembled WGS sequence"/>
</dbReference>
<dbReference type="AlphaFoldDB" id="A0A024GK84"/>
<organism evidence="2 3">
    <name type="scientific">Albugo candida</name>
    <dbReference type="NCBI Taxonomy" id="65357"/>
    <lineage>
        <taxon>Eukaryota</taxon>
        <taxon>Sar</taxon>
        <taxon>Stramenopiles</taxon>
        <taxon>Oomycota</taxon>
        <taxon>Peronosporomycetes</taxon>
        <taxon>Albuginales</taxon>
        <taxon>Albuginaceae</taxon>
        <taxon>Albugo</taxon>
    </lineage>
</organism>
<gene>
    <name evidence="2" type="ORF">BN9_077040</name>
</gene>
<sequence>MKAATLKTAFLAVLGVLDANDILHYMHLQTHTDTSSPVQSSPLAVNVNLARIVPVDKNSKAFENPDDPYLMIFSILAPKTPITPVTPSEHPILAFQICSKIDAHKVTRIPEKNHEQYKLKVSDGDSVLASRNKKGDKDIDKPCLRSEKSGDVIKSGTHNIIKNHSSVDRSVEFPTKRNNFVQILKHYPLTNVHGYDIGWELSRSSIEGLKQSKKLTEHSAGSMLDLDVLITTTGGVYSIKWSSIPILYLGDIEDLGTSQMGQTYITEDDLEDVEVEFSGRVNPGQKVEIFLGKTVIRIPQNIYKTFTSFLETQGFKKQGDYYGSDCKDISNFQNNFRLAPMRLHFNGKRGFIIRKYLRLEKNTCFLDILPSLNDKWLIGDALFSSNSIVIDTRERKRKYKFIQTQ</sequence>
<accession>A0A024GK84</accession>
<dbReference type="InParanoid" id="A0A024GK84"/>